<feature type="non-terminal residue" evidence="9">
    <location>
        <position position="1"/>
    </location>
</feature>
<dbReference type="AlphaFoldDB" id="X0ZVL5"/>
<dbReference type="InterPro" id="IPR007197">
    <property type="entry name" value="rSAM"/>
</dbReference>
<evidence type="ECO:0000256" key="3">
    <source>
        <dbReference type="ARBA" id="ARBA00022679"/>
    </source>
</evidence>
<dbReference type="SUPFAM" id="SSF102114">
    <property type="entry name" value="Radical SAM enzymes"/>
    <property type="match status" value="1"/>
</dbReference>
<keyword evidence="6" id="KW-0408">Iron</keyword>
<dbReference type="InterPro" id="IPR005839">
    <property type="entry name" value="Methylthiotransferase"/>
</dbReference>
<evidence type="ECO:0000256" key="7">
    <source>
        <dbReference type="ARBA" id="ARBA00023014"/>
    </source>
</evidence>
<dbReference type="Gene3D" id="3.80.30.20">
    <property type="entry name" value="tm_1862 like domain"/>
    <property type="match status" value="1"/>
</dbReference>
<evidence type="ECO:0000313" key="9">
    <source>
        <dbReference type="EMBL" id="GAG73504.1"/>
    </source>
</evidence>
<dbReference type="InterPro" id="IPR023404">
    <property type="entry name" value="rSAM_horseshoe"/>
</dbReference>
<evidence type="ECO:0000256" key="4">
    <source>
        <dbReference type="ARBA" id="ARBA00022691"/>
    </source>
</evidence>
<gene>
    <name evidence="9" type="ORF">S01H4_02536</name>
</gene>
<dbReference type="NCBIfam" id="TIGR00089">
    <property type="entry name" value="MiaB/RimO family radical SAM methylthiotransferase"/>
    <property type="match status" value="1"/>
</dbReference>
<dbReference type="GO" id="GO:0051539">
    <property type="term" value="F:4 iron, 4 sulfur cluster binding"/>
    <property type="evidence" value="ECO:0007669"/>
    <property type="project" value="InterPro"/>
</dbReference>
<evidence type="ECO:0000256" key="2">
    <source>
        <dbReference type="ARBA" id="ARBA00022485"/>
    </source>
</evidence>
<keyword evidence="7" id="KW-0411">Iron-sulfur</keyword>
<dbReference type="PROSITE" id="PS51918">
    <property type="entry name" value="RADICAL_SAM"/>
    <property type="match status" value="1"/>
</dbReference>
<evidence type="ECO:0000256" key="1">
    <source>
        <dbReference type="ARBA" id="ARBA00001966"/>
    </source>
</evidence>
<keyword evidence="2" id="KW-0004">4Fe-4S</keyword>
<dbReference type="GO" id="GO:0035598">
    <property type="term" value="F:tRNA (N(6)-L-threonylcarbamoyladenosine(37)-C(2))-methylthiotransferase activity"/>
    <property type="evidence" value="ECO:0007669"/>
    <property type="project" value="TreeGrafter"/>
</dbReference>
<reference evidence="9" key="1">
    <citation type="journal article" date="2014" name="Front. Microbiol.">
        <title>High frequency of phylogenetically diverse reductive dehalogenase-homologous genes in deep subseafloor sedimentary metagenomes.</title>
        <authorList>
            <person name="Kawai M."/>
            <person name="Futagami T."/>
            <person name="Toyoda A."/>
            <person name="Takaki Y."/>
            <person name="Nishi S."/>
            <person name="Hori S."/>
            <person name="Arai W."/>
            <person name="Tsubouchi T."/>
            <person name="Morono Y."/>
            <person name="Uchiyama I."/>
            <person name="Ito T."/>
            <person name="Fujiyama A."/>
            <person name="Inagaki F."/>
            <person name="Takami H."/>
        </authorList>
    </citation>
    <scope>NUCLEOTIDE SEQUENCE</scope>
    <source>
        <strain evidence="9">Expedition CK06-06</strain>
    </source>
</reference>
<evidence type="ECO:0000256" key="5">
    <source>
        <dbReference type="ARBA" id="ARBA00022723"/>
    </source>
</evidence>
<dbReference type="PANTHER" id="PTHR11918">
    <property type="entry name" value="RADICAL SAM PROTEINS"/>
    <property type="match status" value="1"/>
</dbReference>
<comment type="caution">
    <text evidence="9">The sequence shown here is derived from an EMBL/GenBank/DDBJ whole genome shotgun (WGS) entry which is preliminary data.</text>
</comment>
<dbReference type="InterPro" id="IPR006638">
    <property type="entry name" value="Elp3/MiaA/NifB-like_rSAM"/>
</dbReference>
<feature type="domain" description="Radical SAM core" evidence="8">
    <location>
        <begin position="1"/>
        <end position="222"/>
    </location>
</feature>
<dbReference type="EMBL" id="BART01000558">
    <property type="protein sequence ID" value="GAG73504.1"/>
    <property type="molecule type" value="Genomic_DNA"/>
</dbReference>
<organism evidence="9">
    <name type="scientific">marine sediment metagenome</name>
    <dbReference type="NCBI Taxonomy" id="412755"/>
    <lineage>
        <taxon>unclassified sequences</taxon>
        <taxon>metagenomes</taxon>
        <taxon>ecological metagenomes</taxon>
    </lineage>
</organism>
<protein>
    <recommendedName>
        <fullName evidence="8">Radical SAM core domain-containing protein</fullName>
    </recommendedName>
</protein>
<accession>X0ZVL5</accession>
<comment type="cofactor">
    <cofactor evidence="1">
        <name>[4Fe-4S] cluster</name>
        <dbReference type="ChEBI" id="CHEBI:49883"/>
    </cofactor>
</comment>
<evidence type="ECO:0000259" key="8">
    <source>
        <dbReference type="PROSITE" id="PS51918"/>
    </source>
</evidence>
<dbReference type="Pfam" id="PF04055">
    <property type="entry name" value="Radical_SAM"/>
    <property type="match status" value="1"/>
</dbReference>
<dbReference type="InterPro" id="IPR058240">
    <property type="entry name" value="rSAM_sf"/>
</dbReference>
<dbReference type="PANTHER" id="PTHR11918:SF45">
    <property type="entry name" value="THREONYLCARBAMOYLADENOSINE TRNA METHYLTHIOTRANSFERASE"/>
    <property type="match status" value="1"/>
</dbReference>
<keyword evidence="3" id="KW-0808">Transferase</keyword>
<dbReference type="SMART" id="SM00729">
    <property type="entry name" value="Elp3"/>
    <property type="match status" value="1"/>
</dbReference>
<keyword evidence="4" id="KW-0949">S-adenosyl-L-methionine</keyword>
<sequence length="290" mass="32932">CTYCVVPKVRGKYRSVPYREILNKIIDLQKDGFGEVVLTGIHIGKYGVDLSTGSPGKESKISSLANLLEEVVRETSIKRIRISSIEVNEIDSRLLDILKRNNRRFASHLHIPLQSGSDRILKLMGRPYTAQYYFKKIGMISGIFPNIALTTDVMAGFPGESEEDFTRTVNMIKRIAFSKIHVFKFSKRMHTLAYGMGNQVGEEIKSERSKILRSIGDRLRNSYIKNQIGELLNVVCEEMNFENRIISGTSGNYIKVYFPMDKENLPSQKGKILRVVANSEYKNGLWGVIN</sequence>
<keyword evidence="5" id="KW-0479">Metal-binding</keyword>
<proteinExistence type="predicted"/>
<evidence type="ECO:0000256" key="6">
    <source>
        <dbReference type="ARBA" id="ARBA00023004"/>
    </source>
</evidence>
<name>X0ZVL5_9ZZZZ</name>